<protein>
    <submittedName>
        <fullName evidence="3">Uncharacterized protein</fullName>
    </submittedName>
</protein>
<organism evidence="3 4">
    <name type="scientific">Rhizoclosmatium globosum</name>
    <dbReference type="NCBI Taxonomy" id="329046"/>
    <lineage>
        <taxon>Eukaryota</taxon>
        <taxon>Fungi</taxon>
        <taxon>Fungi incertae sedis</taxon>
        <taxon>Chytridiomycota</taxon>
        <taxon>Chytridiomycota incertae sedis</taxon>
        <taxon>Chytridiomycetes</taxon>
        <taxon>Chytridiales</taxon>
        <taxon>Chytriomycetaceae</taxon>
        <taxon>Rhizoclosmatium</taxon>
    </lineage>
</organism>
<comment type="caution">
    <text evidence="3">The sequence shown here is derived from an EMBL/GenBank/DDBJ whole genome shotgun (WGS) entry which is preliminary data.</text>
</comment>
<dbReference type="STRING" id="329046.A0A1Y2BTA7"/>
<keyword evidence="4" id="KW-1185">Reference proteome</keyword>
<evidence type="ECO:0000313" key="4">
    <source>
        <dbReference type="Proteomes" id="UP000193642"/>
    </source>
</evidence>
<keyword evidence="2" id="KW-0812">Transmembrane</keyword>
<accession>A0A1Y2BTA7</accession>
<feature type="region of interest" description="Disordered" evidence="1">
    <location>
        <begin position="557"/>
        <end position="597"/>
    </location>
</feature>
<dbReference type="Proteomes" id="UP000193642">
    <property type="component" value="Unassembled WGS sequence"/>
</dbReference>
<evidence type="ECO:0000256" key="1">
    <source>
        <dbReference type="SAM" id="MobiDB-lite"/>
    </source>
</evidence>
<sequence>MDSIRLPFVVHLLIGVPILVTLIIATLLPRLVATSNALPLVSVQPPQFDQKPQKGGVTSVVGTATTATTSTSTLPPTTTTTTTNTSTPLYYIARPDNSLVPAYNLSYPSWPVAMDDILPSDPTVVIVQLGYAFGFRDVCATYALKSTNKSVTWNGGVNIGGSWNGGANVGGSWNGGGWSGTGFNGGGVYNVNWNRTQTCISVAEYCSFNRLPGSACSTFMFTGVLQIISILFHVVSLAAMMLGVSMIQAAQSGSRFGLTRRRRQFGLQFQQESSLSPTKKLGGSMRWLFKFTKEEGRETETPEKYYNSINKTGKRMLGGSFILQLLGEIASILSLAFAILAIYKDPLNTNPAPQSLKPNQRFFVSPLDPIFSLSTSSQLLFFATALNILMTILTFSRYRVLLFPSKTTPMSQGSISDRNQIPSNQPEIDDFRRFSLDSDNPAATNYNTRDEELYNQRFQEWTRSVAQETVKASTFQHTAPTISSSKPVTPTPPKNTTSLYEVVHHDTRSNHSTGSDKPQILLSPAAPVPTIIHQDTRSNYSNGSLYQYSLTVPSVPIPDTSSSSTPANTSGLTHRKQTRSISGKSPIPTSTSIPQTAVTPISTTPAGVVQWKQATNYTPDTWIPLPVTTTSSATLSTGMLAVIPPPSGEEGGLEYIEMKPVTVVHGGGGRASVKSVTTMRGTVVFDD</sequence>
<dbReference type="EMBL" id="MCGO01000047">
    <property type="protein sequence ID" value="ORY37976.1"/>
    <property type="molecule type" value="Genomic_DNA"/>
</dbReference>
<evidence type="ECO:0000256" key="2">
    <source>
        <dbReference type="SAM" id="Phobius"/>
    </source>
</evidence>
<feature type="transmembrane region" description="Helical" evidence="2">
    <location>
        <begin position="219"/>
        <end position="244"/>
    </location>
</feature>
<reference evidence="3 4" key="1">
    <citation type="submission" date="2016-07" db="EMBL/GenBank/DDBJ databases">
        <title>Pervasive Adenine N6-methylation of Active Genes in Fungi.</title>
        <authorList>
            <consortium name="DOE Joint Genome Institute"/>
            <person name="Mondo S.J."/>
            <person name="Dannebaum R.O."/>
            <person name="Kuo R.C."/>
            <person name="Labutti K."/>
            <person name="Haridas S."/>
            <person name="Kuo A."/>
            <person name="Salamov A."/>
            <person name="Ahrendt S.R."/>
            <person name="Lipzen A."/>
            <person name="Sullivan W."/>
            <person name="Andreopoulos W.B."/>
            <person name="Clum A."/>
            <person name="Lindquist E."/>
            <person name="Daum C."/>
            <person name="Ramamoorthy G.K."/>
            <person name="Gryganskyi A."/>
            <person name="Culley D."/>
            <person name="Magnuson J.K."/>
            <person name="James T.Y."/>
            <person name="O'Malley M.A."/>
            <person name="Stajich J.E."/>
            <person name="Spatafora J.W."/>
            <person name="Visel A."/>
            <person name="Grigoriev I.V."/>
        </authorList>
    </citation>
    <scope>NUCLEOTIDE SEQUENCE [LARGE SCALE GENOMIC DNA]</scope>
    <source>
        <strain evidence="3 4">JEL800</strain>
    </source>
</reference>
<gene>
    <name evidence="3" type="ORF">BCR33DRAFT_854423</name>
</gene>
<feature type="compositionally biased region" description="Low complexity" evidence="1">
    <location>
        <begin position="480"/>
        <end position="497"/>
    </location>
</feature>
<proteinExistence type="predicted"/>
<dbReference type="AlphaFoldDB" id="A0A1Y2BTA7"/>
<evidence type="ECO:0000313" key="3">
    <source>
        <dbReference type="EMBL" id="ORY37976.1"/>
    </source>
</evidence>
<keyword evidence="2" id="KW-0472">Membrane</keyword>
<name>A0A1Y2BTA7_9FUNG</name>
<feature type="region of interest" description="Disordered" evidence="1">
    <location>
        <begin position="474"/>
        <end position="497"/>
    </location>
</feature>
<feature type="transmembrane region" description="Helical" evidence="2">
    <location>
        <begin position="321"/>
        <end position="343"/>
    </location>
</feature>
<feature type="transmembrane region" description="Helical" evidence="2">
    <location>
        <begin position="12"/>
        <end position="32"/>
    </location>
</feature>
<feature type="compositionally biased region" description="Polar residues" evidence="1">
    <location>
        <begin position="579"/>
        <end position="597"/>
    </location>
</feature>
<feature type="non-terminal residue" evidence="3">
    <location>
        <position position="1"/>
    </location>
</feature>
<feature type="transmembrane region" description="Helical" evidence="2">
    <location>
        <begin position="379"/>
        <end position="396"/>
    </location>
</feature>
<feature type="compositionally biased region" description="Polar residues" evidence="1">
    <location>
        <begin position="559"/>
        <end position="572"/>
    </location>
</feature>
<keyword evidence="2" id="KW-1133">Transmembrane helix</keyword>
<dbReference type="OrthoDB" id="2134638at2759"/>